<keyword evidence="2" id="KW-1185">Reference proteome</keyword>
<evidence type="ECO:0000313" key="1">
    <source>
        <dbReference type="EMBL" id="WSC01410.1"/>
    </source>
</evidence>
<gene>
    <name evidence="1" type="ORF">OG835_33360</name>
</gene>
<accession>A0ACD4ZSG6</accession>
<protein>
    <submittedName>
        <fullName evidence="1">Uncharacterized protein</fullName>
    </submittedName>
</protein>
<dbReference type="EMBL" id="CP109109">
    <property type="protein sequence ID" value="WSC01410.1"/>
    <property type="molecule type" value="Genomic_DNA"/>
</dbReference>
<name>A0ACD4ZSG6_9ACTN</name>
<reference evidence="1" key="1">
    <citation type="submission" date="2022-10" db="EMBL/GenBank/DDBJ databases">
        <title>The complete genomes of actinobacterial strains from the NBC collection.</title>
        <authorList>
            <person name="Joergensen T.S."/>
            <person name="Alvarez Arevalo M."/>
            <person name="Sterndorff E.B."/>
            <person name="Faurdal D."/>
            <person name="Vuksanovic O."/>
            <person name="Mourched A.-S."/>
            <person name="Charusanti P."/>
            <person name="Shaw S."/>
            <person name="Blin K."/>
            <person name="Weber T."/>
        </authorList>
    </citation>
    <scope>NUCLEOTIDE SEQUENCE</scope>
    <source>
        <strain evidence="1">NBC 01771</strain>
    </source>
</reference>
<sequence length="57" mass="6069">MSVVGDVPHYPFSFRGDVLASELGRFVVEEPVTRVVTNAGAQGWLVTGYAAARETTG</sequence>
<evidence type="ECO:0000313" key="2">
    <source>
        <dbReference type="Proteomes" id="UP001348369"/>
    </source>
</evidence>
<dbReference type="Proteomes" id="UP001348369">
    <property type="component" value="Chromosome"/>
</dbReference>
<organism evidence="1 2">
    <name type="scientific">Streptomyces scopuliridis</name>
    <dbReference type="NCBI Taxonomy" id="452529"/>
    <lineage>
        <taxon>Bacteria</taxon>
        <taxon>Bacillati</taxon>
        <taxon>Actinomycetota</taxon>
        <taxon>Actinomycetes</taxon>
        <taxon>Kitasatosporales</taxon>
        <taxon>Streptomycetaceae</taxon>
        <taxon>Streptomyces</taxon>
    </lineage>
</organism>
<proteinExistence type="predicted"/>